<dbReference type="Proteomes" id="UP000037122">
    <property type="component" value="Unassembled WGS sequence"/>
</dbReference>
<dbReference type="GO" id="GO:0000506">
    <property type="term" value="C:glycosylphosphatidylinositol-N-acetylglucosaminyltransferase (GPI-GnT) complex"/>
    <property type="evidence" value="ECO:0007669"/>
    <property type="project" value="InterPro"/>
</dbReference>
<dbReference type="PANTHER" id="PTHR15231:SF1">
    <property type="entry name" value="PHOSPHATIDYLINOSITOL N-ACETYLGLUCOSAMINYLTRANSFERASE SUBUNIT H"/>
    <property type="match status" value="1"/>
</dbReference>
<organism evidence="5 6">
    <name type="scientific">Candidozyma auris</name>
    <name type="common">Yeast</name>
    <name type="synonym">Candida auris</name>
    <dbReference type="NCBI Taxonomy" id="498019"/>
    <lineage>
        <taxon>Eukaryota</taxon>
        <taxon>Fungi</taxon>
        <taxon>Dikarya</taxon>
        <taxon>Ascomycota</taxon>
        <taxon>Saccharomycotina</taxon>
        <taxon>Pichiomycetes</taxon>
        <taxon>Metschnikowiaceae</taxon>
        <taxon>Candidozyma</taxon>
    </lineage>
</organism>
<dbReference type="VEuPathDB" id="FungiDB:CJI97_000750"/>
<dbReference type="EMBL" id="LGST01000013">
    <property type="protein sequence ID" value="KNE01304.1"/>
    <property type="molecule type" value="Genomic_DNA"/>
</dbReference>
<accession>A0A0L0P4S5</accession>
<feature type="transmembrane region" description="Helical" evidence="3">
    <location>
        <begin position="34"/>
        <end position="55"/>
    </location>
</feature>
<dbReference type="VEuPathDB" id="FungiDB:B9J08_000749"/>
<keyword evidence="3" id="KW-0472">Membrane</keyword>
<evidence type="ECO:0000313" key="6">
    <source>
        <dbReference type="Proteomes" id="UP000037122"/>
    </source>
</evidence>
<dbReference type="InterPro" id="IPR044215">
    <property type="entry name" value="PIG-H"/>
</dbReference>
<dbReference type="GO" id="GO:0006506">
    <property type="term" value="P:GPI anchor biosynthetic process"/>
    <property type="evidence" value="ECO:0007669"/>
    <property type="project" value="UniProtKB-UniPathway"/>
</dbReference>
<dbReference type="Pfam" id="PF10181">
    <property type="entry name" value="PIG-H"/>
    <property type="match status" value="1"/>
</dbReference>
<sequence>MSSSKDFVLEITLVDSKNLATYIVHRKPSRFLKYLRAPIVALLFGILALLLLRLGEEADLIFDYLNIDIPFTEILLANIEGWTRDLPFTQMLTEETLRKICLSGSITFLSLVIIAMISLQEPQDSMMIMKDMGIQLNSTDRWGFTNKEFIPMTDIIDIVIHEGFFGYGQVIFYMCVLTQPRRKSGLGNSGIKIVFPNFLPRKSILVDVCRQSREMLYGTTHRYMDDVKT</sequence>
<comment type="similarity">
    <text evidence="2">Belongs to the PIGH family.</text>
</comment>
<dbReference type="PANTHER" id="PTHR15231">
    <property type="entry name" value="PHOSPHATIDYLINOSITOL N-ACETYLGLUCOSAMINYLTRANSFERASE SUBUNIT H"/>
    <property type="match status" value="1"/>
</dbReference>
<reference evidence="6" key="1">
    <citation type="journal article" date="2015" name="BMC Genomics">
        <title>Draft genome of a commonly misdiagnosed multidrug resistant pathogen Candida auris.</title>
        <authorList>
            <person name="Chatterjee S."/>
            <person name="Alampalli S.V."/>
            <person name="Nageshan R.K."/>
            <person name="Chettiar S.T."/>
            <person name="Joshi S."/>
            <person name="Tatu U.S."/>
        </authorList>
    </citation>
    <scope>NUCLEOTIDE SEQUENCE [LARGE SCALE GENOMIC DNA]</scope>
    <source>
        <strain evidence="6">6684</strain>
    </source>
</reference>
<protein>
    <recommendedName>
        <fullName evidence="4">Phosphatidylinositol N-acetylglucosaminyltransferase subunit H conserved domain-containing protein</fullName>
    </recommendedName>
</protein>
<comment type="pathway">
    <text evidence="1">Glycolipid biosynthesis; glycosylphosphatidylinositol-anchor biosynthesis.</text>
</comment>
<dbReference type="VEuPathDB" id="FungiDB:QG37_01611"/>
<gene>
    <name evidence="5" type="ORF">QG37_01611</name>
</gene>
<evidence type="ECO:0000256" key="1">
    <source>
        <dbReference type="ARBA" id="ARBA00004687"/>
    </source>
</evidence>
<evidence type="ECO:0000259" key="4">
    <source>
        <dbReference type="Pfam" id="PF10181"/>
    </source>
</evidence>
<evidence type="ECO:0000313" key="5">
    <source>
        <dbReference type="EMBL" id="KNE01304.1"/>
    </source>
</evidence>
<comment type="caution">
    <text evidence="5">The sequence shown here is derived from an EMBL/GenBank/DDBJ whole genome shotgun (WGS) entry which is preliminary data.</text>
</comment>
<evidence type="ECO:0000256" key="3">
    <source>
        <dbReference type="SAM" id="Phobius"/>
    </source>
</evidence>
<proteinExistence type="inferred from homology"/>
<name>A0A0L0P4S5_CANAR</name>
<dbReference type="InterPro" id="IPR019328">
    <property type="entry name" value="PIGH-H_dom"/>
</dbReference>
<evidence type="ECO:0000256" key="2">
    <source>
        <dbReference type="ARBA" id="ARBA00009610"/>
    </source>
</evidence>
<feature type="domain" description="Phosphatidylinositol N-acetylglucosaminyltransferase subunit H conserved" evidence="4">
    <location>
        <begin position="125"/>
        <end position="196"/>
    </location>
</feature>
<feature type="transmembrane region" description="Helical" evidence="3">
    <location>
        <begin position="97"/>
        <end position="119"/>
    </location>
</feature>
<keyword evidence="3" id="KW-0812">Transmembrane</keyword>
<dbReference type="VEuPathDB" id="FungiDB:CJI96_0003350"/>
<keyword evidence="3" id="KW-1133">Transmembrane helix</keyword>
<dbReference type="VEuPathDB" id="FungiDB:CJJ07_000586"/>
<dbReference type="UniPathway" id="UPA00196"/>
<dbReference type="AlphaFoldDB" id="A0A0L0P4S5"/>
<dbReference type="VEuPathDB" id="FungiDB:CJJ09_002709"/>